<feature type="domain" description="OmpR/PhoB-type" evidence="5">
    <location>
        <begin position="136"/>
        <end position="235"/>
    </location>
</feature>
<evidence type="ECO:0000256" key="3">
    <source>
        <dbReference type="PROSITE-ProRule" id="PRU01091"/>
    </source>
</evidence>
<dbReference type="PROSITE" id="PS50110">
    <property type="entry name" value="RESPONSE_REGULATORY"/>
    <property type="match status" value="1"/>
</dbReference>
<dbReference type="EMBL" id="JAMTCG010000001">
    <property type="protein sequence ID" value="MCP2158941.1"/>
    <property type="molecule type" value="Genomic_DNA"/>
</dbReference>
<reference evidence="6 7" key="1">
    <citation type="submission" date="2022-06" db="EMBL/GenBank/DDBJ databases">
        <title>Genomic Encyclopedia of Archaeal and Bacterial Type Strains, Phase II (KMG-II): from individual species to whole genera.</title>
        <authorList>
            <person name="Goeker M."/>
        </authorList>
    </citation>
    <scope>NUCLEOTIDE SEQUENCE [LARGE SCALE GENOMIC DNA]</scope>
    <source>
        <strain evidence="6 7">DSM 45037</strain>
    </source>
</reference>
<feature type="domain" description="Response regulatory" evidence="4">
    <location>
        <begin position="11"/>
        <end position="124"/>
    </location>
</feature>
<keyword evidence="7" id="KW-1185">Reference proteome</keyword>
<dbReference type="CDD" id="cd00383">
    <property type="entry name" value="trans_reg_C"/>
    <property type="match status" value="1"/>
</dbReference>
<dbReference type="Pfam" id="PF00486">
    <property type="entry name" value="Trans_reg_C"/>
    <property type="match status" value="1"/>
</dbReference>
<dbReference type="SMART" id="SM00862">
    <property type="entry name" value="Trans_reg_C"/>
    <property type="match status" value="1"/>
</dbReference>
<dbReference type="PANTHER" id="PTHR48111">
    <property type="entry name" value="REGULATOR OF RPOS"/>
    <property type="match status" value="1"/>
</dbReference>
<dbReference type="InterPro" id="IPR001867">
    <property type="entry name" value="OmpR/PhoB-type_DNA-bd"/>
</dbReference>
<evidence type="ECO:0000313" key="6">
    <source>
        <dbReference type="EMBL" id="MCP2158941.1"/>
    </source>
</evidence>
<dbReference type="SMART" id="SM00448">
    <property type="entry name" value="REC"/>
    <property type="match status" value="1"/>
</dbReference>
<dbReference type="RefSeq" id="WP_308213947.1">
    <property type="nucleotide sequence ID" value="NZ_BAAAOE010000004.1"/>
</dbReference>
<dbReference type="Pfam" id="PF00072">
    <property type="entry name" value="Response_reg"/>
    <property type="match status" value="1"/>
</dbReference>
<protein>
    <submittedName>
        <fullName evidence="6">Two-component system, OmpR family, KDP operon response regulator KdpE</fullName>
    </submittedName>
</protein>
<dbReference type="SUPFAM" id="SSF52172">
    <property type="entry name" value="CheY-like"/>
    <property type="match status" value="1"/>
</dbReference>
<evidence type="ECO:0000256" key="1">
    <source>
        <dbReference type="ARBA" id="ARBA00023125"/>
    </source>
</evidence>
<dbReference type="InterPro" id="IPR036388">
    <property type="entry name" value="WH-like_DNA-bd_sf"/>
</dbReference>
<proteinExistence type="predicted"/>
<evidence type="ECO:0000313" key="7">
    <source>
        <dbReference type="Proteomes" id="UP001205740"/>
    </source>
</evidence>
<dbReference type="PANTHER" id="PTHR48111:SF50">
    <property type="entry name" value="KDP OPERON TRANSCRIPTIONAL REGULATORY PROTEIN KDPE"/>
    <property type="match status" value="1"/>
</dbReference>
<accession>A0ABT1GVM5</accession>
<evidence type="ECO:0000256" key="2">
    <source>
        <dbReference type="PROSITE-ProRule" id="PRU00169"/>
    </source>
</evidence>
<evidence type="ECO:0000259" key="4">
    <source>
        <dbReference type="PROSITE" id="PS50110"/>
    </source>
</evidence>
<dbReference type="Gene3D" id="3.40.50.2300">
    <property type="match status" value="1"/>
</dbReference>
<sequence>MSQPPAPDPVRVLVVDDEPQILRALRINLRARGFEVTTASTGAGALRAAAQTDPQVVILDLGLPDMDGMAVLSGLRGWTTVPVIVLSARVDSADKVDALDAGADDYVTKPFGMEELLARLRAAVRRAAAPAPGAEVPVVDAGSFVVDLTAKIVTRDGEPVHLTPTEWGVLEMLVRNEGKLVGQRELLHEVWGPSYHSQTHYLRVYLAGLRRKLEPDPARPRHLLTEAGMGYRFVR</sequence>
<organism evidence="6 7">
    <name type="scientific">Williamsia serinedens</name>
    <dbReference type="NCBI Taxonomy" id="391736"/>
    <lineage>
        <taxon>Bacteria</taxon>
        <taxon>Bacillati</taxon>
        <taxon>Actinomycetota</taxon>
        <taxon>Actinomycetes</taxon>
        <taxon>Mycobacteriales</taxon>
        <taxon>Nocardiaceae</taxon>
        <taxon>Williamsia</taxon>
    </lineage>
</organism>
<dbReference type="Gene3D" id="6.10.250.690">
    <property type="match status" value="1"/>
</dbReference>
<keyword evidence="2" id="KW-0597">Phosphoprotein</keyword>
<feature type="modified residue" description="4-aspartylphosphate" evidence="2">
    <location>
        <position position="60"/>
    </location>
</feature>
<dbReference type="PROSITE" id="PS51755">
    <property type="entry name" value="OMPR_PHOB"/>
    <property type="match status" value="1"/>
</dbReference>
<keyword evidence="1 3" id="KW-0238">DNA-binding</keyword>
<comment type="caution">
    <text evidence="6">The sequence shown here is derived from an EMBL/GenBank/DDBJ whole genome shotgun (WGS) entry which is preliminary data.</text>
</comment>
<evidence type="ECO:0000259" key="5">
    <source>
        <dbReference type="PROSITE" id="PS51755"/>
    </source>
</evidence>
<dbReference type="InterPro" id="IPR039420">
    <property type="entry name" value="WalR-like"/>
</dbReference>
<dbReference type="CDD" id="cd17620">
    <property type="entry name" value="REC_OmpR_KdpE-like"/>
    <property type="match status" value="1"/>
</dbReference>
<dbReference type="InterPro" id="IPR001789">
    <property type="entry name" value="Sig_transdc_resp-reg_receiver"/>
</dbReference>
<gene>
    <name evidence="6" type="ORF">LX12_000105</name>
</gene>
<dbReference type="Proteomes" id="UP001205740">
    <property type="component" value="Unassembled WGS sequence"/>
</dbReference>
<name>A0ABT1GVM5_9NOCA</name>
<dbReference type="InterPro" id="IPR011006">
    <property type="entry name" value="CheY-like_superfamily"/>
</dbReference>
<feature type="DNA-binding region" description="OmpR/PhoB-type" evidence="3">
    <location>
        <begin position="136"/>
        <end position="235"/>
    </location>
</feature>
<dbReference type="Gene3D" id="1.10.10.10">
    <property type="entry name" value="Winged helix-like DNA-binding domain superfamily/Winged helix DNA-binding domain"/>
    <property type="match status" value="1"/>
</dbReference>